<name>A0ABY1KWB5_9FLAO</name>
<gene>
    <name evidence="1" type="ORF">SAMN05421766_104432</name>
</gene>
<accession>A0ABY1KWB5</accession>
<dbReference type="EMBL" id="FTOB01000004">
    <property type="protein sequence ID" value="SIS85939.1"/>
    <property type="molecule type" value="Genomic_DNA"/>
</dbReference>
<organism evidence="1 2">
    <name type="scientific">Zobellia uliginosa</name>
    <dbReference type="NCBI Taxonomy" id="143224"/>
    <lineage>
        <taxon>Bacteria</taxon>
        <taxon>Pseudomonadati</taxon>
        <taxon>Bacteroidota</taxon>
        <taxon>Flavobacteriia</taxon>
        <taxon>Flavobacteriales</taxon>
        <taxon>Flavobacteriaceae</taxon>
        <taxon>Zobellia</taxon>
    </lineage>
</organism>
<dbReference type="Proteomes" id="UP000185728">
    <property type="component" value="Unassembled WGS sequence"/>
</dbReference>
<keyword evidence="2" id="KW-1185">Reference proteome</keyword>
<comment type="caution">
    <text evidence="1">The sequence shown here is derived from an EMBL/GenBank/DDBJ whole genome shotgun (WGS) entry which is preliminary data.</text>
</comment>
<proteinExistence type="predicted"/>
<evidence type="ECO:0000313" key="1">
    <source>
        <dbReference type="EMBL" id="SIS85939.1"/>
    </source>
</evidence>
<sequence length="38" mass="4520">MVKRNIAEKHSDDKFSFIKAYRLFIDFAKEGIKTETNQ</sequence>
<reference evidence="1 2" key="1">
    <citation type="submission" date="2017-01" db="EMBL/GenBank/DDBJ databases">
        <authorList>
            <person name="Varghese N."/>
            <person name="Submissions S."/>
        </authorList>
    </citation>
    <scope>NUCLEOTIDE SEQUENCE [LARGE SCALE GENOMIC DNA]</scope>
    <source>
        <strain evidence="1 2">DSM 2061</strain>
    </source>
</reference>
<protein>
    <submittedName>
        <fullName evidence="1">Uncharacterized protein</fullName>
    </submittedName>
</protein>
<evidence type="ECO:0000313" key="2">
    <source>
        <dbReference type="Proteomes" id="UP000185728"/>
    </source>
</evidence>